<dbReference type="Gene3D" id="1.20.1560.10">
    <property type="entry name" value="ABC transporter type 1, transmembrane domain"/>
    <property type="match status" value="1"/>
</dbReference>
<dbReference type="InterPro" id="IPR031259">
    <property type="entry name" value="ILBP"/>
</dbReference>
<dbReference type="PRINTS" id="PR00178">
    <property type="entry name" value="FATTYACIDBP"/>
</dbReference>
<dbReference type="Pfam" id="PF00061">
    <property type="entry name" value="Lipocalin"/>
    <property type="match status" value="1"/>
</dbReference>
<dbReference type="InterPro" id="IPR000566">
    <property type="entry name" value="Lipocln_cytosolic_FA-bd_dom"/>
</dbReference>
<dbReference type="EMBL" id="CAJOBC010005986">
    <property type="protein sequence ID" value="CAF3882731.1"/>
    <property type="molecule type" value="Genomic_DNA"/>
</dbReference>
<evidence type="ECO:0000256" key="2">
    <source>
        <dbReference type="ARBA" id="ARBA00022692"/>
    </source>
</evidence>
<dbReference type="InterPro" id="IPR012674">
    <property type="entry name" value="Calycin"/>
</dbReference>
<evidence type="ECO:0000256" key="5">
    <source>
        <dbReference type="ARBA" id="ARBA00023136"/>
    </source>
</evidence>
<keyword evidence="5" id="KW-0472">Membrane</keyword>
<dbReference type="GO" id="GO:0005524">
    <property type="term" value="F:ATP binding"/>
    <property type="evidence" value="ECO:0007669"/>
    <property type="project" value="InterPro"/>
</dbReference>
<evidence type="ECO:0000256" key="1">
    <source>
        <dbReference type="ARBA" id="ARBA00008390"/>
    </source>
</evidence>
<dbReference type="PROSITE" id="PS50929">
    <property type="entry name" value="ABC_TM1F"/>
    <property type="match status" value="1"/>
</dbReference>
<dbReference type="PANTHER" id="PTHR11955">
    <property type="entry name" value="FATTY ACID BINDING PROTEIN"/>
    <property type="match status" value="1"/>
</dbReference>
<dbReference type="InterPro" id="IPR000463">
    <property type="entry name" value="Fatty_acid-bd"/>
</dbReference>
<name>A0A814QD71_9BILA</name>
<keyword evidence="4" id="KW-0446">Lipid-binding</keyword>
<dbReference type="OrthoDB" id="354351at2759"/>
<accession>A0A814QD71</accession>
<dbReference type="EMBL" id="CAJNOQ010005986">
    <property type="protein sequence ID" value="CAF1119051.1"/>
    <property type="molecule type" value="Genomic_DNA"/>
</dbReference>
<keyword evidence="3" id="KW-1133">Transmembrane helix</keyword>
<reference evidence="7" key="1">
    <citation type="submission" date="2021-02" db="EMBL/GenBank/DDBJ databases">
        <authorList>
            <person name="Nowell W R."/>
        </authorList>
    </citation>
    <scope>NUCLEOTIDE SEQUENCE</scope>
</reference>
<protein>
    <recommendedName>
        <fullName evidence="6">ABC transmembrane type-1 domain-containing protein</fullName>
    </recommendedName>
</protein>
<evidence type="ECO:0000313" key="7">
    <source>
        <dbReference type="EMBL" id="CAF1119051.1"/>
    </source>
</evidence>
<sequence>MHIAECYQSCQLQHAKIGSCLALYETAAKCEKAKIKVLNWIKFFNCRKRVSRINLFFSISGAELTKRVHTKAIQCMLKQEVGWFDRQENHSGALCVRLLTDALAIQNILTKQMATNNNIERLKGTWDYINEENFDELLKELGVNQEIRTIAKTFKPRVTINEKDGKWSLKSENTFKTTTVQFTPGIEFEDVSPDGHQITMIIQFENGKWIQRVRYKNGKEMFVERWINDQDQLEVVYARYNGERKQDNTHENLQEQGSYDFTVVGSRPDMPYGIIQLKPAMSITDEHDAKIKKRKAAKH</sequence>
<dbReference type="GO" id="GO:0016020">
    <property type="term" value="C:membrane"/>
    <property type="evidence" value="ECO:0007669"/>
    <property type="project" value="InterPro"/>
</dbReference>
<keyword evidence="9" id="KW-1185">Reference proteome</keyword>
<evidence type="ECO:0000256" key="4">
    <source>
        <dbReference type="ARBA" id="ARBA00023121"/>
    </source>
</evidence>
<feature type="domain" description="ABC transmembrane type-1" evidence="6">
    <location>
        <begin position="55"/>
        <end position="110"/>
    </location>
</feature>
<keyword evidence="2" id="KW-0812">Transmembrane</keyword>
<gene>
    <name evidence="7" type="ORF">GPM918_LOCUS19598</name>
    <name evidence="8" type="ORF">SRO942_LOCUS19595</name>
</gene>
<dbReference type="GO" id="GO:0140359">
    <property type="term" value="F:ABC-type transporter activity"/>
    <property type="evidence" value="ECO:0007669"/>
    <property type="project" value="InterPro"/>
</dbReference>
<organism evidence="7 9">
    <name type="scientific">Didymodactylos carnosus</name>
    <dbReference type="NCBI Taxonomy" id="1234261"/>
    <lineage>
        <taxon>Eukaryota</taxon>
        <taxon>Metazoa</taxon>
        <taxon>Spiralia</taxon>
        <taxon>Gnathifera</taxon>
        <taxon>Rotifera</taxon>
        <taxon>Eurotatoria</taxon>
        <taxon>Bdelloidea</taxon>
        <taxon>Philodinida</taxon>
        <taxon>Philodinidae</taxon>
        <taxon>Didymodactylos</taxon>
    </lineage>
</organism>
<dbReference type="InterPro" id="IPR036640">
    <property type="entry name" value="ABC1_TM_sf"/>
</dbReference>
<proteinExistence type="inferred from homology"/>
<dbReference type="SUPFAM" id="SSF50814">
    <property type="entry name" value="Lipocalins"/>
    <property type="match status" value="1"/>
</dbReference>
<dbReference type="SUPFAM" id="SSF90123">
    <property type="entry name" value="ABC transporter transmembrane region"/>
    <property type="match status" value="1"/>
</dbReference>
<comment type="similarity">
    <text evidence="1">Belongs to the calycin superfamily. Fatty-acid binding protein (FABP) family.</text>
</comment>
<dbReference type="Proteomes" id="UP000681722">
    <property type="component" value="Unassembled WGS sequence"/>
</dbReference>
<evidence type="ECO:0000259" key="6">
    <source>
        <dbReference type="PROSITE" id="PS50929"/>
    </source>
</evidence>
<dbReference type="InterPro" id="IPR011527">
    <property type="entry name" value="ABC1_TM_dom"/>
</dbReference>
<comment type="caution">
    <text evidence="7">The sequence shown here is derived from an EMBL/GenBank/DDBJ whole genome shotgun (WGS) entry which is preliminary data.</text>
</comment>
<evidence type="ECO:0000313" key="8">
    <source>
        <dbReference type="EMBL" id="CAF3882731.1"/>
    </source>
</evidence>
<dbReference type="GO" id="GO:0008289">
    <property type="term" value="F:lipid binding"/>
    <property type="evidence" value="ECO:0007669"/>
    <property type="project" value="UniProtKB-KW"/>
</dbReference>
<evidence type="ECO:0000256" key="3">
    <source>
        <dbReference type="ARBA" id="ARBA00022989"/>
    </source>
</evidence>
<dbReference type="Proteomes" id="UP000663829">
    <property type="component" value="Unassembled WGS sequence"/>
</dbReference>
<dbReference type="CDD" id="cd00742">
    <property type="entry name" value="FABP"/>
    <property type="match status" value="1"/>
</dbReference>
<evidence type="ECO:0000313" key="9">
    <source>
        <dbReference type="Proteomes" id="UP000663829"/>
    </source>
</evidence>
<dbReference type="Gene3D" id="2.40.128.20">
    <property type="match status" value="1"/>
</dbReference>
<dbReference type="Pfam" id="PF00664">
    <property type="entry name" value="ABC_membrane"/>
    <property type="match status" value="1"/>
</dbReference>
<dbReference type="AlphaFoldDB" id="A0A814QD71"/>